<dbReference type="PANTHER" id="PTHR43833">
    <property type="entry name" value="POTASSIUM CHANNEL PROTEIN 2-RELATED-RELATED"/>
    <property type="match status" value="1"/>
</dbReference>
<dbReference type="GO" id="GO:0005886">
    <property type="term" value="C:plasma membrane"/>
    <property type="evidence" value="ECO:0007669"/>
    <property type="project" value="UniProtKB-SubCell"/>
</dbReference>
<dbReference type="SUPFAM" id="SSF51735">
    <property type="entry name" value="NAD(P)-binding Rossmann-fold domains"/>
    <property type="match status" value="1"/>
</dbReference>
<dbReference type="GO" id="GO:0006813">
    <property type="term" value="P:potassium ion transport"/>
    <property type="evidence" value="ECO:0007669"/>
    <property type="project" value="InterPro"/>
</dbReference>
<dbReference type="SUPFAM" id="SSF81324">
    <property type="entry name" value="Voltage-gated potassium channels"/>
    <property type="match status" value="1"/>
</dbReference>
<dbReference type="InterPro" id="IPR036291">
    <property type="entry name" value="NAD(P)-bd_dom_sf"/>
</dbReference>
<gene>
    <name evidence="5" type="ORF">OXIME_001079</name>
</gene>
<comment type="subcellular location">
    <subcellularLocation>
        <location evidence="1">Cell membrane</location>
        <topology evidence="1">Multi-pass membrane protein</topology>
    </subcellularLocation>
</comment>
<dbReference type="Proteomes" id="UP001451606">
    <property type="component" value="Chromosome"/>
</dbReference>
<keyword evidence="2" id="KW-1133">Transmembrane helix</keyword>
<dbReference type="InterPro" id="IPR050721">
    <property type="entry name" value="Trk_Ktr_HKT_K-transport"/>
</dbReference>
<dbReference type="PANTHER" id="PTHR43833:SF11">
    <property type="entry name" value="VOLTAGE-GATED POTASSIUM CHANNEL KCH"/>
    <property type="match status" value="1"/>
</dbReference>
<protein>
    <submittedName>
        <fullName evidence="5">NAD-binding protein</fullName>
    </submittedName>
</protein>
<keyword evidence="2" id="KW-0812">Transmembrane</keyword>
<reference evidence="5 6" key="1">
    <citation type="submission" date="2023-09" db="EMBL/GenBank/DDBJ databases">
        <authorList>
            <person name="Golyshina O.V."/>
            <person name="Lunev E.A."/>
            <person name="Bargiela R."/>
            <person name="Gaines M.C."/>
            <person name="Daum B."/>
            <person name="Bale N.J."/>
            <person name="Koenen M."/>
            <person name="Sinninghe Damst J.S."/>
            <person name="Yakimov M."/>
            <person name="Golyshin P.N."/>
        </authorList>
    </citation>
    <scope>NUCLEOTIDE SEQUENCE [LARGE SCALE GENOMIC DNA]</scope>
    <source>
        <strain evidence="5 6">M1</strain>
    </source>
</reference>
<feature type="domain" description="RCK N-terminal" evidence="3">
    <location>
        <begin position="105"/>
        <end position="214"/>
    </location>
</feature>
<dbReference type="Gene3D" id="3.40.50.720">
    <property type="entry name" value="NAD(P)-binding Rossmann-like Domain"/>
    <property type="match status" value="1"/>
</dbReference>
<accession>A0AAX4NGH9</accession>
<keyword evidence="6" id="KW-1185">Reference proteome</keyword>
<feature type="domain" description="Potassium channel" evidence="4">
    <location>
        <begin position="3"/>
        <end position="79"/>
    </location>
</feature>
<dbReference type="RefSeq" id="WP_393970840.1">
    <property type="nucleotide sequence ID" value="NZ_CP133772.1"/>
</dbReference>
<organism evidence="5 6">
    <name type="scientific">Oxyplasma meridianum</name>
    <dbReference type="NCBI Taxonomy" id="3073602"/>
    <lineage>
        <taxon>Archaea</taxon>
        <taxon>Methanobacteriati</taxon>
        <taxon>Thermoplasmatota</taxon>
        <taxon>Thermoplasmata</taxon>
        <taxon>Thermoplasmatales</taxon>
        <taxon>Thermoplasmataceae</taxon>
        <taxon>Oxyplasma</taxon>
    </lineage>
</organism>
<dbReference type="InterPro" id="IPR013099">
    <property type="entry name" value="K_chnl_dom"/>
</dbReference>
<dbReference type="Pfam" id="PF07885">
    <property type="entry name" value="Ion_trans_2"/>
    <property type="match status" value="1"/>
</dbReference>
<evidence type="ECO:0000259" key="3">
    <source>
        <dbReference type="Pfam" id="PF02254"/>
    </source>
</evidence>
<evidence type="ECO:0000313" key="6">
    <source>
        <dbReference type="Proteomes" id="UP001451606"/>
    </source>
</evidence>
<dbReference type="EMBL" id="CP133772">
    <property type="protein sequence ID" value="WYY00504.1"/>
    <property type="molecule type" value="Genomic_DNA"/>
</dbReference>
<dbReference type="AlphaFoldDB" id="A0AAX4NGH9"/>
<evidence type="ECO:0000259" key="4">
    <source>
        <dbReference type="Pfam" id="PF07885"/>
    </source>
</evidence>
<name>A0AAX4NGH9_9ARCH</name>
<evidence type="ECO:0000313" key="5">
    <source>
        <dbReference type="EMBL" id="WYY00504.1"/>
    </source>
</evidence>
<evidence type="ECO:0000256" key="2">
    <source>
        <dbReference type="SAM" id="Phobius"/>
    </source>
</evidence>
<dbReference type="Pfam" id="PF02254">
    <property type="entry name" value="TrkA_N"/>
    <property type="match status" value="1"/>
</dbReference>
<dbReference type="InterPro" id="IPR003148">
    <property type="entry name" value="RCK_N"/>
</dbReference>
<dbReference type="GeneID" id="95967816"/>
<dbReference type="Gene3D" id="1.10.287.70">
    <property type="match status" value="1"/>
</dbReference>
<keyword evidence="2" id="KW-0472">Membrane</keyword>
<proteinExistence type="predicted"/>
<dbReference type="KEGG" id="omr:OXIME_001079"/>
<evidence type="ECO:0000256" key="1">
    <source>
        <dbReference type="ARBA" id="ARBA00004651"/>
    </source>
</evidence>
<feature type="transmembrane region" description="Helical" evidence="2">
    <location>
        <begin position="53"/>
        <end position="78"/>
    </location>
</feature>
<sequence length="238" mass="26532">MITILFTLSYGIVGTLFFGKSFHPPILNLGQAIYFTGETVTTLGFGDILPVTLAARLFTISLAILGIASFFGAMVILISPILERRIGGLVEVLKKQQLRGLKDYILVCGFSSYISEYLKNVKAKGGVVIIMTRDQKIIEPVKEEGFLVLEENPADENSLKEFNFSDAKSILVASDDDGQNLMIAASFFQLSDQDTLRKKITILVKSPDLLQKFKLFQYRVMDIYSIVGNWILSTEIEK</sequence>